<keyword evidence="2" id="KW-1185">Reference proteome</keyword>
<dbReference type="EMBL" id="SRLO01002300">
    <property type="protein sequence ID" value="TNN33243.1"/>
    <property type="molecule type" value="Genomic_DNA"/>
</dbReference>
<evidence type="ECO:0000313" key="1">
    <source>
        <dbReference type="EMBL" id="TNN33243.1"/>
    </source>
</evidence>
<dbReference type="AlphaFoldDB" id="A0A4Z2EWU2"/>
<proteinExistence type="predicted"/>
<evidence type="ECO:0000313" key="2">
    <source>
        <dbReference type="Proteomes" id="UP000314294"/>
    </source>
</evidence>
<sequence length="135" mass="15195">MDVYCSARFIPSAHRPTDRRPPAAEARRCFRMKFLRIVLMSSEVESRSSGPQWQQALMTEYLRSQHFRRLPLLHLPVLPLPRGGRPRRPPIGRAQPPQLGRQISTNQHAAGAHVAMDAALTVQVLLDVQVKTGEG</sequence>
<accession>A0A4Z2EWU2</accession>
<comment type="caution">
    <text evidence="1">The sequence shown here is derived from an EMBL/GenBank/DDBJ whole genome shotgun (WGS) entry which is preliminary data.</text>
</comment>
<gene>
    <name evidence="1" type="ORF">EYF80_056591</name>
</gene>
<protein>
    <submittedName>
        <fullName evidence="1">Uncharacterized protein</fullName>
    </submittedName>
</protein>
<reference evidence="1 2" key="1">
    <citation type="submission" date="2019-03" db="EMBL/GenBank/DDBJ databases">
        <title>First draft genome of Liparis tanakae, snailfish: a comprehensive survey of snailfish specific genes.</title>
        <authorList>
            <person name="Kim W."/>
            <person name="Song I."/>
            <person name="Jeong J.-H."/>
            <person name="Kim D."/>
            <person name="Kim S."/>
            <person name="Ryu S."/>
            <person name="Song J.Y."/>
            <person name="Lee S.K."/>
        </authorList>
    </citation>
    <scope>NUCLEOTIDE SEQUENCE [LARGE SCALE GENOMIC DNA]</scope>
    <source>
        <tissue evidence="1">Muscle</tissue>
    </source>
</reference>
<organism evidence="1 2">
    <name type="scientific">Liparis tanakae</name>
    <name type="common">Tanaka's snailfish</name>
    <dbReference type="NCBI Taxonomy" id="230148"/>
    <lineage>
        <taxon>Eukaryota</taxon>
        <taxon>Metazoa</taxon>
        <taxon>Chordata</taxon>
        <taxon>Craniata</taxon>
        <taxon>Vertebrata</taxon>
        <taxon>Euteleostomi</taxon>
        <taxon>Actinopterygii</taxon>
        <taxon>Neopterygii</taxon>
        <taxon>Teleostei</taxon>
        <taxon>Neoteleostei</taxon>
        <taxon>Acanthomorphata</taxon>
        <taxon>Eupercaria</taxon>
        <taxon>Perciformes</taxon>
        <taxon>Cottioidei</taxon>
        <taxon>Cottales</taxon>
        <taxon>Liparidae</taxon>
        <taxon>Liparis</taxon>
    </lineage>
</organism>
<dbReference type="Proteomes" id="UP000314294">
    <property type="component" value="Unassembled WGS sequence"/>
</dbReference>
<name>A0A4Z2EWU2_9TELE</name>